<dbReference type="Proteomes" id="UP001208570">
    <property type="component" value="Unassembled WGS sequence"/>
</dbReference>
<dbReference type="AlphaFoldDB" id="A0AAD9JEC8"/>
<dbReference type="InterPro" id="IPR048365">
    <property type="entry name" value="TNP-like_RNaseH_N"/>
</dbReference>
<dbReference type="Pfam" id="PF21787">
    <property type="entry name" value="TNP-like_RNaseH_N"/>
    <property type="match status" value="1"/>
</dbReference>
<accession>A0AAD9JEC8</accession>
<evidence type="ECO:0000259" key="1">
    <source>
        <dbReference type="Pfam" id="PF21787"/>
    </source>
</evidence>
<comment type="caution">
    <text evidence="2">The sequence shown here is derived from an EMBL/GenBank/DDBJ whole genome shotgun (WGS) entry which is preliminary data.</text>
</comment>
<organism evidence="2 3">
    <name type="scientific">Paralvinella palmiformis</name>
    <dbReference type="NCBI Taxonomy" id="53620"/>
    <lineage>
        <taxon>Eukaryota</taxon>
        <taxon>Metazoa</taxon>
        <taxon>Spiralia</taxon>
        <taxon>Lophotrochozoa</taxon>
        <taxon>Annelida</taxon>
        <taxon>Polychaeta</taxon>
        <taxon>Sedentaria</taxon>
        <taxon>Canalipalpata</taxon>
        <taxon>Terebellida</taxon>
        <taxon>Terebelliformia</taxon>
        <taxon>Alvinellidae</taxon>
        <taxon>Paralvinella</taxon>
    </lineage>
</organism>
<protein>
    <recommendedName>
        <fullName evidence="1">Transposable element P transposase-like RNase H domain-containing protein</fullName>
    </recommendedName>
</protein>
<feature type="domain" description="Transposable element P transposase-like RNase H" evidence="1">
    <location>
        <begin position="2"/>
        <end position="31"/>
    </location>
</feature>
<dbReference type="EMBL" id="JAODUP010000356">
    <property type="protein sequence ID" value="KAK2151617.1"/>
    <property type="molecule type" value="Genomic_DNA"/>
</dbReference>
<evidence type="ECO:0000313" key="2">
    <source>
        <dbReference type="EMBL" id="KAK2151617.1"/>
    </source>
</evidence>
<sequence length="128" mass="14687">MCSLMLDKMDIRRHVDWDGEKFRGYVDFGTGCYCSCVVLTILTLWNARRSEEVSRLLITEWEDAKRAVDSIRDDLVCFRETSLVADDNSDGEDWTSHEGGHYVSASSDGSEVFEVKPKLTKLYGKQFF</sequence>
<name>A0AAD9JEC8_9ANNE</name>
<keyword evidence="3" id="KW-1185">Reference proteome</keyword>
<evidence type="ECO:0000313" key="3">
    <source>
        <dbReference type="Proteomes" id="UP001208570"/>
    </source>
</evidence>
<gene>
    <name evidence="2" type="ORF">LSH36_356g00005</name>
</gene>
<proteinExistence type="predicted"/>
<reference evidence="2" key="1">
    <citation type="journal article" date="2023" name="Mol. Biol. Evol.">
        <title>Third-Generation Sequencing Reveals the Adaptive Role of the Epigenome in Three Deep-Sea Polychaetes.</title>
        <authorList>
            <person name="Perez M."/>
            <person name="Aroh O."/>
            <person name="Sun Y."/>
            <person name="Lan Y."/>
            <person name="Juniper S.K."/>
            <person name="Young C.R."/>
            <person name="Angers B."/>
            <person name="Qian P.Y."/>
        </authorList>
    </citation>
    <scope>NUCLEOTIDE SEQUENCE</scope>
    <source>
        <strain evidence="2">P08H-3</strain>
    </source>
</reference>